<evidence type="ECO:0000256" key="3">
    <source>
        <dbReference type="ARBA" id="ARBA00023295"/>
    </source>
</evidence>
<dbReference type="Gene3D" id="2.60.120.560">
    <property type="entry name" value="Exo-inulinase, domain 1"/>
    <property type="match status" value="1"/>
</dbReference>
<evidence type="ECO:0000256" key="4">
    <source>
        <dbReference type="PIRSR" id="PIRSR606710-1"/>
    </source>
</evidence>
<protein>
    <submittedName>
        <fullName evidence="7">Glycosyl hydrolase family 43</fullName>
    </submittedName>
</protein>
<dbReference type="AlphaFoldDB" id="A0A4R3KXT3"/>
<evidence type="ECO:0000313" key="8">
    <source>
        <dbReference type="Proteomes" id="UP000295807"/>
    </source>
</evidence>
<dbReference type="GO" id="GO:0004553">
    <property type="term" value="F:hydrolase activity, hydrolyzing O-glycosyl compounds"/>
    <property type="evidence" value="ECO:0007669"/>
    <property type="project" value="InterPro"/>
</dbReference>
<comment type="caution">
    <text evidence="7">The sequence shown here is derived from an EMBL/GenBank/DDBJ whole genome shotgun (WGS) entry which is preliminary data.</text>
</comment>
<dbReference type="SUPFAM" id="SSF49785">
    <property type="entry name" value="Galactose-binding domain-like"/>
    <property type="match status" value="1"/>
</dbReference>
<dbReference type="EMBL" id="SMAD01000001">
    <property type="protein sequence ID" value="TCS90074.1"/>
    <property type="molecule type" value="Genomic_DNA"/>
</dbReference>
<keyword evidence="3" id="KW-0326">Glycosidase</keyword>
<keyword evidence="6" id="KW-0732">Signal</keyword>
<evidence type="ECO:0000256" key="2">
    <source>
        <dbReference type="ARBA" id="ARBA00022801"/>
    </source>
</evidence>
<dbReference type="PANTHER" id="PTHR42812:SF5">
    <property type="entry name" value="ENDO-ARABINASE"/>
    <property type="match status" value="1"/>
</dbReference>
<keyword evidence="2 7" id="KW-0378">Hydrolase</keyword>
<evidence type="ECO:0000256" key="1">
    <source>
        <dbReference type="ARBA" id="ARBA00009865"/>
    </source>
</evidence>
<accession>A0A4R3KXT3</accession>
<dbReference type="Gene3D" id="2.60.120.260">
    <property type="entry name" value="Galactose-binding domain-like"/>
    <property type="match status" value="1"/>
</dbReference>
<feature type="active site" description="Proton donor" evidence="4">
    <location>
        <position position="205"/>
    </location>
</feature>
<gene>
    <name evidence="7" type="ORF">EDD80_101272</name>
</gene>
<dbReference type="InterPro" id="IPR008979">
    <property type="entry name" value="Galactose-bd-like_sf"/>
</dbReference>
<evidence type="ECO:0000256" key="5">
    <source>
        <dbReference type="PIRSR" id="PIRSR606710-2"/>
    </source>
</evidence>
<dbReference type="OrthoDB" id="3308423at2"/>
<reference evidence="7 8" key="1">
    <citation type="submission" date="2019-03" db="EMBL/GenBank/DDBJ databases">
        <title>Genomic Encyclopedia of Type Strains, Phase IV (KMG-IV): sequencing the most valuable type-strain genomes for metagenomic binning, comparative biology and taxonomic classification.</title>
        <authorList>
            <person name="Goeker M."/>
        </authorList>
    </citation>
    <scope>NUCLEOTIDE SEQUENCE [LARGE SCALE GENOMIC DNA]</scope>
    <source>
        <strain evidence="7 8">DSM 21100</strain>
    </source>
</reference>
<evidence type="ECO:0000313" key="7">
    <source>
        <dbReference type="EMBL" id="TCS90074.1"/>
    </source>
</evidence>
<dbReference type="InterPro" id="IPR051795">
    <property type="entry name" value="Glycosyl_Hydrlase_43"/>
</dbReference>
<feature type="signal peptide" evidence="6">
    <location>
        <begin position="1"/>
        <end position="20"/>
    </location>
</feature>
<dbReference type="Gene3D" id="2.115.10.20">
    <property type="entry name" value="Glycosyl hydrolase domain, family 43"/>
    <property type="match status" value="1"/>
</dbReference>
<feature type="chain" id="PRO_5020317880" evidence="6">
    <location>
        <begin position="21"/>
        <end position="988"/>
    </location>
</feature>
<dbReference type="PANTHER" id="PTHR42812">
    <property type="entry name" value="BETA-XYLOSIDASE"/>
    <property type="match status" value="1"/>
</dbReference>
<name>A0A4R3KXT3_9SPHI</name>
<feature type="site" description="Important for catalytic activity, responsible for pKa modulation of the active site Glu and correct orientation of both the proton donor and substrate" evidence="5">
    <location>
        <position position="146"/>
    </location>
</feature>
<feature type="active site" description="Proton acceptor" evidence="4">
    <location>
        <position position="36"/>
    </location>
</feature>
<dbReference type="Proteomes" id="UP000295807">
    <property type="component" value="Unassembled WGS sequence"/>
</dbReference>
<dbReference type="Pfam" id="PF04616">
    <property type="entry name" value="Glyco_hydro_43"/>
    <property type="match status" value="1"/>
</dbReference>
<keyword evidence="8" id="KW-1185">Reference proteome</keyword>
<dbReference type="GO" id="GO:0005975">
    <property type="term" value="P:carbohydrate metabolic process"/>
    <property type="evidence" value="ECO:0007669"/>
    <property type="project" value="InterPro"/>
</dbReference>
<dbReference type="InterPro" id="IPR006710">
    <property type="entry name" value="Glyco_hydro_43"/>
</dbReference>
<proteinExistence type="inferred from homology"/>
<dbReference type="InterPro" id="IPR023296">
    <property type="entry name" value="Glyco_hydro_beta-prop_sf"/>
</dbReference>
<evidence type="ECO:0000256" key="6">
    <source>
        <dbReference type="SAM" id="SignalP"/>
    </source>
</evidence>
<comment type="similarity">
    <text evidence="1">Belongs to the glycosyl hydrolase 43 family.</text>
</comment>
<organism evidence="7 8">
    <name type="scientific">Anseongella ginsenosidimutans</name>
    <dbReference type="NCBI Taxonomy" id="496056"/>
    <lineage>
        <taxon>Bacteria</taxon>
        <taxon>Pseudomonadati</taxon>
        <taxon>Bacteroidota</taxon>
        <taxon>Sphingobacteriia</taxon>
        <taxon>Sphingobacteriales</taxon>
        <taxon>Sphingobacteriaceae</taxon>
        <taxon>Anseongella</taxon>
    </lineage>
</organism>
<dbReference type="SUPFAM" id="SSF75005">
    <property type="entry name" value="Arabinanase/levansucrase/invertase"/>
    <property type="match status" value="1"/>
</dbReference>
<sequence length="988" mass="110972">MRVPYLIISALFLTVYNSLAQDTANIPNPVLPGVADAGVLHYNGEYYIGGVSTKGSFYVSPDLVNWEGPYHVFSMDNDWTEGPSADDSQIHASDIHYLNGVFHHYWSVNYWGKDHHVVHIGHAVSPDVLGPYKEPVKETWLANRIDPHLFRDKDGKLYLYMVKFTDGNTIWARPMKDPASFSGAPRYLFASLPGTWETRDNRVAEGPWVVRYRGQYYLMYNANHTSPDWGNYTLGVAQADGPMEFNHGSKYPHPVVQSNQEDLEDIYPDLLRSDPETEGSSQGPTRVSVGLFLYTADAPGENWNQLSFDDSAWLKGMPGLGSAPVKNSTTRQVRTAWKTEKLWLRKTFSVEKEKTGNLSLRIHHDGATRVFLNGTLIYSDEGRQYRHWNFDREATALLKDGKNLLAIESSAGHRSGFLDVSLFDMKDRRADDILFSPGQPNILRGPNGFEWWLIYMANKNAERRGQYINRVHFFDKKLVVDGITAGGTPGYHAVPAAPTFGDLFNGAGKAVKEKWKILSGSWKQENKELVLLSADPATALPLSQPSTHYLFEAGVKIIADHGRAGIYAWRKDEDNWMKILLDRKARKWALELRKAGETQTASYPLPDNFNYEAYHKLTVFKNAGEFRVLIDGLPAPGQYLFNPSGQPGTEFPGKGLFEKGLPGLYAEAAAAFDGILYTIGWDEFDTQITGWKTASGTIAEADSWHLSEEGIGPARKEGRHSVFKGDPVNLYEFSLQVTFAGGKEGLDAHAEAAENPAQNPNAGANPDAGAAGKAGIYAVYVDDANYIKALFDAKARQLLISGRKNGKPLKTHRLSLETSRPLYADMKYSDFIEKHFTFDSPAWINALRFSKTPHGQPDTLIEDIHRKMDIFFRQGGRWYPLDGYREIPSTHPGFEEIGFEPVRATALKLVNKQAGDHHFYTYKLWTRELFRESSHVRVVKLSDSLIFLVNGEEIFRMSHDFPASRVGLTAVNALARFNGITFFRLKSR</sequence>